<reference evidence="4 5" key="1">
    <citation type="submission" date="2016-10" db="EMBL/GenBank/DDBJ databases">
        <authorList>
            <person name="de Groot N.N."/>
        </authorList>
    </citation>
    <scope>NUCLEOTIDE SEQUENCE [LARGE SCALE GENOMIC DNA]</scope>
    <source>
        <strain evidence="4 5">DSM 21800</strain>
    </source>
</reference>
<dbReference type="SUPFAM" id="SSF51735">
    <property type="entry name" value="NAD(P)-binding Rossmann-fold domains"/>
    <property type="match status" value="1"/>
</dbReference>
<keyword evidence="2" id="KW-0520">NAD</keyword>
<organism evidence="4 5">
    <name type="scientific">Microlunatus soli</name>
    <dbReference type="NCBI Taxonomy" id="630515"/>
    <lineage>
        <taxon>Bacteria</taxon>
        <taxon>Bacillati</taxon>
        <taxon>Actinomycetota</taxon>
        <taxon>Actinomycetes</taxon>
        <taxon>Propionibacteriales</taxon>
        <taxon>Propionibacteriaceae</taxon>
        <taxon>Microlunatus</taxon>
    </lineage>
</organism>
<evidence type="ECO:0000256" key="2">
    <source>
        <dbReference type="ARBA" id="ARBA00023027"/>
    </source>
</evidence>
<dbReference type="SUPFAM" id="SSF52283">
    <property type="entry name" value="Formate/glycerate dehydrogenase catalytic domain-like"/>
    <property type="match status" value="1"/>
</dbReference>
<dbReference type="PANTHER" id="PTHR43333:SF1">
    <property type="entry name" value="D-ISOMER SPECIFIC 2-HYDROXYACID DEHYDROGENASE NAD-BINDING DOMAIN-CONTAINING PROTEIN"/>
    <property type="match status" value="1"/>
</dbReference>
<dbReference type="InterPro" id="IPR036291">
    <property type="entry name" value="NAD(P)-bd_dom_sf"/>
</dbReference>
<proteinExistence type="predicted"/>
<evidence type="ECO:0000313" key="5">
    <source>
        <dbReference type="Proteomes" id="UP000199103"/>
    </source>
</evidence>
<dbReference type="GO" id="GO:0016616">
    <property type="term" value="F:oxidoreductase activity, acting on the CH-OH group of donors, NAD or NADP as acceptor"/>
    <property type="evidence" value="ECO:0007669"/>
    <property type="project" value="UniProtKB-ARBA"/>
</dbReference>
<dbReference type="AlphaFoldDB" id="A0A1H1XTA7"/>
<dbReference type="InterPro" id="IPR006140">
    <property type="entry name" value="D-isomer_DH_NAD-bd"/>
</dbReference>
<dbReference type="GO" id="GO:0051287">
    <property type="term" value="F:NAD binding"/>
    <property type="evidence" value="ECO:0007669"/>
    <property type="project" value="InterPro"/>
</dbReference>
<dbReference type="STRING" id="630515.SAMN04489812_4233"/>
<evidence type="ECO:0000256" key="1">
    <source>
        <dbReference type="ARBA" id="ARBA00023002"/>
    </source>
</evidence>
<dbReference type="PROSITE" id="PS00671">
    <property type="entry name" value="D_2_HYDROXYACID_DH_3"/>
    <property type="match status" value="1"/>
</dbReference>
<sequence length="330" mass="35967">MAPTIETVLCTLGYDEADLDQLRAAFAPAEFVHCRPDDDARITATLERAEVALLAGDLDDRHLAAPRIGWIHCDHAGLNKSARPAIFERGIALTGSAGRSGPALAQHAFHFALALSYDTSAALRQQAGHRWAPPESIRERGCLWGKTLGIIGFGHTGRQMAALGRAFGMRVIVYRRSDSEAPEDVDRMLSADRGDPLDPLLEESDVIMLAVGLSDETHQLIGKRELGLLKADALLINLARGGVVDQQALIEALRDGRIGGAGLDVTDPEPLPEHSELWDLPNVMITPHHTLPMPDKTQRSIDVMIANREHYLRGEPMINAATPRDRYTVG</sequence>
<feature type="domain" description="D-isomer specific 2-hydroxyacid dehydrogenase NAD-binding" evidence="3">
    <location>
        <begin position="111"/>
        <end position="288"/>
    </location>
</feature>
<dbReference type="InterPro" id="IPR029753">
    <property type="entry name" value="D-isomer_DH_CS"/>
</dbReference>
<gene>
    <name evidence="4" type="ORF">SAMN04489812_4233</name>
</gene>
<dbReference type="Proteomes" id="UP000199103">
    <property type="component" value="Chromosome I"/>
</dbReference>
<evidence type="ECO:0000259" key="3">
    <source>
        <dbReference type="Pfam" id="PF02826"/>
    </source>
</evidence>
<keyword evidence="5" id="KW-1185">Reference proteome</keyword>
<name>A0A1H1XTA7_9ACTN</name>
<keyword evidence="1" id="KW-0560">Oxidoreductase</keyword>
<evidence type="ECO:0000313" key="4">
    <source>
        <dbReference type="EMBL" id="SDT12494.1"/>
    </source>
</evidence>
<accession>A0A1H1XTA7</accession>
<dbReference type="EMBL" id="LT629772">
    <property type="protein sequence ID" value="SDT12494.1"/>
    <property type="molecule type" value="Genomic_DNA"/>
</dbReference>
<protein>
    <submittedName>
        <fullName evidence="4">Phosphoglycerate dehydrogenase</fullName>
    </submittedName>
</protein>
<dbReference type="CDD" id="cd05300">
    <property type="entry name" value="2-Hacid_dh_1"/>
    <property type="match status" value="1"/>
</dbReference>
<dbReference type="Gene3D" id="3.40.50.720">
    <property type="entry name" value="NAD(P)-binding Rossmann-like Domain"/>
    <property type="match status" value="2"/>
</dbReference>
<dbReference type="Pfam" id="PF02826">
    <property type="entry name" value="2-Hacid_dh_C"/>
    <property type="match status" value="1"/>
</dbReference>
<dbReference type="PANTHER" id="PTHR43333">
    <property type="entry name" value="2-HACID_DH_C DOMAIN-CONTAINING PROTEIN"/>
    <property type="match status" value="1"/>
</dbReference>